<dbReference type="RefSeq" id="WP_079793393.1">
    <property type="nucleotide sequence ID" value="NZ_MXNY01000033.1"/>
</dbReference>
<reference evidence="1" key="2">
    <citation type="submission" date="2018-07" db="EMBL/GenBank/DDBJ databases">
        <authorList>
            <consortium name="NCBI Pathogen Detection Project"/>
        </authorList>
    </citation>
    <scope>NUCLEOTIDE SEQUENCE</scope>
    <source>
        <strain evidence="1">232-84</strain>
    </source>
</reference>
<reference evidence="1" key="1">
    <citation type="journal article" date="2018" name="Genome Biol.">
        <title>SKESA: strategic k-mer extension for scrupulous assemblies.</title>
        <authorList>
            <person name="Souvorov A."/>
            <person name="Agarwala R."/>
            <person name="Lipman D.J."/>
        </authorList>
    </citation>
    <scope>NUCLEOTIDE SEQUENCE</scope>
    <source>
        <strain evidence="1">232-84</strain>
    </source>
</reference>
<proteinExistence type="predicted"/>
<sequence>MGKILKYDINDIKIRLLSKKSEERRSAAKKINKYLIKDLEEDLYQAYIKERKDIRTWETQCEMIKALGKLNNKAIVPELIKIIDANKNGDLITNVASCAYVRITKSEKNDVTSIISLLKGGNLSVLTEAASALAFDEMIPEKIQAQEIIRIMLNREEEITELCGQGSINPRALILSSIIKWDKTAPLVKKFVERCLKLDSIKTDTYIIERFIANKKIYSE</sequence>
<organism evidence="1">
    <name type="scientific">Salmonella enterica</name>
    <name type="common">Salmonella choleraesuis</name>
    <dbReference type="NCBI Taxonomy" id="28901"/>
    <lineage>
        <taxon>Bacteria</taxon>
        <taxon>Pseudomonadati</taxon>
        <taxon>Pseudomonadota</taxon>
        <taxon>Gammaproteobacteria</taxon>
        <taxon>Enterobacterales</taxon>
        <taxon>Enterobacteriaceae</taxon>
        <taxon>Salmonella</taxon>
    </lineage>
</organism>
<dbReference type="InterPro" id="IPR016024">
    <property type="entry name" value="ARM-type_fold"/>
</dbReference>
<dbReference type="SUPFAM" id="SSF48371">
    <property type="entry name" value="ARM repeat"/>
    <property type="match status" value="1"/>
</dbReference>
<dbReference type="Gene3D" id="1.25.10.10">
    <property type="entry name" value="Leucine-rich Repeat Variant"/>
    <property type="match status" value="1"/>
</dbReference>
<protein>
    <recommendedName>
        <fullName evidence="2">Lyase</fullName>
    </recommendedName>
</protein>
<evidence type="ECO:0008006" key="2">
    <source>
        <dbReference type="Google" id="ProtNLM"/>
    </source>
</evidence>
<gene>
    <name evidence="1" type="ORF">G0B27_23055</name>
</gene>
<name>A0A701ZLE0_SALER</name>
<dbReference type="InterPro" id="IPR011989">
    <property type="entry name" value="ARM-like"/>
</dbReference>
<evidence type="ECO:0000313" key="1">
    <source>
        <dbReference type="EMBL" id="HAC6577001.1"/>
    </source>
</evidence>
<accession>A0A701ZLE0</accession>
<dbReference type="EMBL" id="DAAMGM010000035">
    <property type="protein sequence ID" value="HAC6577001.1"/>
    <property type="molecule type" value="Genomic_DNA"/>
</dbReference>
<dbReference type="AlphaFoldDB" id="A0A701ZLE0"/>
<comment type="caution">
    <text evidence="1">The sequence shown here is derived from an EMBL/GenBank/DDBJ whole genome shotgun (WGS) entry which is preliminary data.</text>
</comment>